<gene>
    <name evidence="1" type="ORF">MML48_1g18767</name>
</gene>
<proteinExistence type="predicted"/>
<evidence type="ECO:0000313" key="2">
    <source>
        <dbReference type="Proteomes" id="UP001056778"/>
    </source>
</evidence>
<dbReference type="Proteomes" id="UP001056778">
    <property type="component" value="Chromosome 1"/>
</dbReference>
<name>A0ACB9TVF1_HOLOL</name>
<protein>
    <submittedName>
        <fullName evidence="1">Nucleotide-binding alpha-beta plait domain superfamily</fullName>
    </submittedName>
</protein>
<comment type="caution">
    <text evidence="1">The sequence shown here is derived from an EMBL/GenBank/DDBJ whole genome shotgun (WGS) entry which is preliminary data.</text>
</comment>
<sequence length="75" mass="8918">MDLHQVKKLFIRNIEVTMSKNSFELLIRDILGNVLLEKVYKFKDYAFIHFRTRRDAQHALELLRGNNCRLGNILS</sequence>
<keyword evidence="2" id="KW-1185">Reference proteome</keyword>
<dbReference type="EMBL" id="CM043015">
    <property type="protein sequence ID" value="KAI4470829.1"/>
    <property type="molecule type" value="Genomic_DNA"/>
</dbReference>
<accession>A0ACB9TVF1</accession>
<reference evidence="1" key="1">
    <citation type="submission" date="2022-04" db="EMBL/GenBank/DDBJ databases">
        <title>Chromosome-scale genome assembly of Holotrichia oblita Faldermann.</title>
        <authorList>
            <person name="Rongchong L."/>
        </authorList>
    </citation>
    <scope>NUCLEOTIDE SEQUENCE</scope>
    <source>
        <strain evidence="1">81SQS9</strain>
    </source>
</reference>
<evidence type="ECO:0000313" key="1">
    <source>
        <dbReference type="EMBL" id="KAI4470829.1"/>
    </source>
</evidence>
<organism evidence="1 2">
    <name type="scientific">Holotrichia oblita</name>
    <name type="common">Chafer beetle</name>
    <dbReference type="NCBI Taxonomy" id="644536"/>
    <lineage>
        <taxon>Eukaryota</taxon>
        <taxon>Metazoa</taxon>
        <taxon>Ecdysozoa</taxon>
        <taxon>Arthropoda</taxon>
        <taxon>Hexapoda</taxon>
        <taxon>Insecta</taxon>
        <taxon>Pterygota</taxon>
        <taxon>Neoptera</taxon>
        <taxon>Endopterygota</taxon>
        <taxon>Coleoptera</taxon>
        <taxon>Polyphaga</taxon>
        <taxon>Scarabaeiformia</taxon>
        <taxon>Scarabaeidae</taxon>
        <taxon>Melolonthinae</taxon>
        <taxon>Holotrichia</taxon>
    </lineage>
</organism>